<dbReference type="Proteomes" id="UP000245942">
    <property type="component" value="Unassembled WGS sequence"/>
</dbReference>
<evidence type="ECO:0000256" key="2">
    <source>
        <dbReference type="ARBA" id="ARBA00023186"/>
    </source>
</evidence>
<dbReference type="InterPro" id="IPR009053">
    <property type="entry name" value="Prefoldin"/>
</dbReference>
<dbReference type="GO" id="GO:0016272">
    <property type="term" value="C:prefoldin complex"/>
    <property type="evidence" value="ECO:0007669"/>
    <property type="project" value="InterPro"/>
</dbReference>
<dbReference type="STRING" id="1684307.A0A316U5Y2"/>
<keyword evidence="2" id="KW-0143">Chaperone</keyword>
<organism evidence="3 4">
    <name type="scientific">Pseudomicrostroma glucosiphilum</name>
    <dbReference type="NCBI Taxonomy" id="1684307"/>
    <lineage>
        <taxon>Eukaryota</taxon>
        <taxon>Fungi</taxon>
        <taxon>Dikarya</taxon>
        <taxon>Basidiomycota</taxon>
        <taxon>Ustilaginomycotina</taxon>
        <taxon>Exobasidiomycetes</taxon>
        <taxon>Microstromatales</taxon>
        <taxon>Microstromatales incertae sedis</taxon>
        <taxon>Pseudomicrostroma</taxon>
    </lineage>
</organism>
<dbReference type="EMBL" id="KZ819330">
    <property type="protein sequence ID" value="PWN19871.1"/>
    <property type="molecule type" value="Genomic_DNA"/>
</dbReference>
<comment type="similarity">
    <text evidence="1">Belongs to the prefoldin subunit beta family.</text>
</comment>
<name>A0A316U5Y2_9BASI</name>
<gene>
    <name evidence="3" type="ORF">BCV69DRAFT_300173</name>
</gene>
<dbReference type="GeneID" id="37016169"/>
<reference evidence="3 4" key="1">
    <citation type="journal article" date="2018" name="Mol. Biol. Evol.">
        <title>Broad Genomic Sampling Reveals a Smut Pathogenic Ancestry of the Fungal Clade Ustilaginomycotina.</title>
        <authorList>
            <person name="Kijpornyongpan T."/>
            <person name="Mondo S.J."/>
            <person name="Barry K."/>
            <person name="Sandor L."/>
            <person name="Lee J."/>
            <person name="Lipzen A."/>
            <person name="Pangilinan J."/>
            <person name="LaButti K."/>
            <person name="Hainaut M."/>
            <person name="Henrissat B."/>
            <person name="Grigoriev I.V."/>
            <person name="Spatafora J.W."/>
            <person name="Aime M.C."/>
        </authorList>
    </citation>
    <scope>NUCLEOTIDE SEQUENCE [LARGE SCALE GENOMIC DNA]</scope>
    <source>
        <strain evidence="3 4">MCA 4718</strain>
    </source>
</reference>
<sequence length="141" mass="15613">MSSSQSSALPDETLHRILTQIQLSLTQSTRQLSLVKAQKAAREREKKGVELTRLGIKEETDLGAKSWRGVGKMFILDSPPAIISSLAEQEKSIQVDIDALSKKQKFLEKQIAESQGHMKDFFRGIEMGQQQQQAGQTTAAS</sequence>
<accession>A0A316U5Y2</accession>
<dbReference type="AlphaFoldDB" id="A0A316U5Y2"/>
<protein>
    <recommendedName>
        <fullName evidence="5">Prefoldin</fullName>
    </recommendedName>
</protein>
<dbReference type="PANTHER" id="PTHR20903">
    <property type="entry name" value="PREFOLDIN SUBUNIT 1-RELATED"/>
    <property type="match status" value="1"/>
</dbReference>
<dbReference type="RefSeq" id="XP_025347031.1">
    <property type="nucleotide sequence ID" value="XM_025494435.1"/>
</dbReference>
<keyword evidence="4" id="KW-1185">Reference proteome</keyword>
<dbReference type="GO" id="GO:0005737">
    <property type="term" value="C:cytoplasm"/>
    <property type="evidence" value="ECO:0007669"/>
    <property type="project" value="TreeGrafter"/>
</dbReference>
<dbReference type="Gene3D" id="1.10.287.370">
    <property type="match status" value="1"/>
</dbReference>
<evidence type="ECO:0000313" key="3">
    <source>
        <dbReference type="EMBL" id="PWN19871.1"/>
    </source>
</evidence>
<dbReference type="SUPFAM" id="SSF46579">
    <property type="entry name" value="Prefoldin"/>
    <property type="match status" value="1"/>
</dbReference>
<dbReference type="OrthoDB" id="2015447at2759"/>
<dbReference type="GO" id="GO:0051082">
    <property type="term" value="F:unfolded protein binding"/>
    <property type="evidence" value="ECO:0007669"/>
    <property type="project" value="InterPro"/>
</dbReference>
<evidence type="ECO:0008006" key="5">
    <source>
        <dbReference type="Google" id="ProtNLM"/>
    </source>
</evidence>
<evidence type="ECO:0000313" key="4">
    <source>
        <dbReference type="Proteomes" id="UP000245942"/>
    </source>
</evidence>
<dbReference type="PANTHER" id="PTHR20903:SF0">
    <property type="entry name" value="PREFOLDIN SUBUNIT 1"/>
    <property type="match status" value="1"/>
</dbReference>
<dbReference type="GO" id="GO:0044183">
    <property type="term" value="F:protein folding chaperone"/>
    <property type="evidence" value="ECO:0007669"/>
    <property type="project" value="TreeGrafter"/>
</dbReference>
<proteinExistence type="inferred from homology"/>
<dbReference type="InterPro" id="IPR002777">
    <property type="entry name" value="PFD_beta-like"/>
</dbReference>
<evidence type="ECO:0000256" key="1">
    <source>
        <dbReference type="ARBA" id="ARBA00008045"/>
    </source>
</evidence>
<dbReference type="Pfam" id="PF01920">
    <property type="entry name" value="Prefoldin_2"/>
    <property type="match status" value="1"/>
</dbReference>